<evidence type="ECO:0000256" key="1">
    <source>
        <dbReference type="ARBA" id="ARBA00022729"/>
    </source>
</evidence>
<sequence length="363" mass="39194">MSRDVPMTPAAPARPRPQWILALLALLLGTLSARGADRDAMTVKVLGGLAGVSQYVSFEAPFWTRRVPELTGGRIRGEISPFDRSGVRGQETLQLLRLGVVPFATALLGLSAADEPELNAIDLPVMSPDQATLRETVALYRPRIEALLRTRYNVELLAIYTYPAQVMFCQRPFTGLGDLSGRRIRVSSVAQAELVTGLGAIPILVPFAEVIGALRAGIVECAITGTLSGNTIGLHEVTTHVSPVAITWGISLFATNQAAWARIPPELQAKLRAGLAELQEQIWQAAARETEDGLICNAGGEACRGGRRGRMVVVEDSPADRALRAQLLRDTVLPSWIQRCGPDCAEAWNRYIAPVRGLRATAH</sequence>
<accession>A0ABT1D6N9</accession>
<dbReference type="RefSeq" id="WP_252953493.1">
    <property type="nucleotide sequence ID" value="NZ_JAFIRR010000070.1"/>
</dbReference>
<dbReference type="EMBL" id="JAFIRR010000070">
    <property type="protein sequence ID" value="MCO6416864.1"/>
    <property type="molecule type" value="Genomic_DNA"/>
</dbReference>
<dbReference type="PANTHER" id="PTHR33376">
    <property type="match status" value="1"/>
</dbReference>
<dbReference type="PANTHER" id="PTHR33376:SF4">
    <property type="entry name" value="SIALIC ACID-BINDING PERIPLASMIC PROTEIN SIAP"/>
    <property type="match status" value="1"/>
</dbReference>
<keyword evidence="1" id="KW-0732">Signal</keyword>
<reference evidence="2 3" key="1">
    <citation type="submission" date="2021-12" db="EMBL/GenBank/DDBJ databases">
        <title>Siccirubricoccus leaddurans sp. nov., a high concentration Zn2+ tolerance bacterium.</title>
        <authorList>
            <person name="Cao Y."/>
        </authorList>
    </citation>
    <scope>NUCLEOTIDE SEQUENCE [LARGE SCALE GENOMIC DNA]</scope>
    <source>
        <strain evidence="2 3">KC 17139</strain>
    </source>
</reference>
<dbReference type="Pfam" id="PF03480">
    <property type="entry name" value="DctP"/>
    <property type="match status" value="1"/>
</dbReference>
<dbReference type="NCBIfam" id="NF037995">
    <property type="entry name" value="TRAP_S1"/>
    <property type="match status" value="1"/>
</dbReference>
<dbReference type="CDD" id="cd13602">
    <property type="entry name" value="PBP2_TRAP_BpDctp6_7"/>
    <property type="match status" value="1"/>
</dbReference>
<comment type="caution">
    <text evidence="2">The sequence shown here is derived from an EMBL/GenBank/DDBJ whole genome shotgun (WGS) entry which is preliminary data.</text>
</comment>
<dbReference type="Gene3D" id="3.40.190.170">
    <property type="entry name" value="Bacterial extracellular solute-binding protein, family 7"/>
    <property type="match status" value="1"/>
</dbReference>
<evidence type="ECO:0000313" key="2">
    <source>
        <dbReference type="EMBL" id="MCO6416864.1"/>
    </source>
</evidence>
<keyword evidence="3" id="KW-1185">Reference proteome</keyword>
<dbReference type="InterPro" id="IPR038404">
    <property type="entry name" value="TRAP_DctP_sf"/>
</dbReference>
<protein>
    <submittedName>
        <fullName evidence="2">TRAP transporter substrate-binding protein</fullName>
    </submittedName>
</protein>
<name>A0ABT1D6N9_9PROT</name>
<organism evidence="2 3">
    <name type="scientific">Siccirubricoccus soli</name>
    <dbReference type="NCBI Taxonomy" id="2899147"/>
    <lineage>
        <taxon>Bacteria</taxon>
        <taxon>Pseudomonadati</taxon>
        <taxon>Pseudomonadota</taxon>
        <taxon>Alphaproteobacteria</taxon>
        <taxon>Acetobacterales</taxon>
        <taxon>Roseomonadaceae</taxon>
        <taxon>Siccirubricoccus</taxon>
    </lineage>
</organism>
<proteinExistence type="predicted"/>
<dbReference type="InterPro" id="IPR018389">
    <property type="entry name" value="DctP_fam"/>
</dbReference>
<evidence type="ECO:0000313" key="3">
    <source>
        <dbReference type="Proteomes" id="UP001523392"/>
    </source>
</evidence>
<dbReference type="Proteomes" id="UP001523392">
    <property type="component" value="Unassembled WGS sequence"/>
</dbReference>
<gene>
    <name evidence="2" type="ORF">JYK14_11935</name>
</gene>